<reference evidence="9" key="1">
    <citation type="journal article" date="2005" name="Environ. Microbiol.">
        <title>Genetic and functional properties of uncultivated thermophilic crenarchaeotes from a subsurface gold mine as revealed by analysis of genome fragments.</title>
        <authorList>
            <person name="Nunoura T."/>
            <person name="Hirayama H."/>
            <person name="Takami H."/>
            <person name="Oida H."/>
            <person name="Nishi S."/>
            <person name="Shimamura S."/>
            <person name="Suzuki Y."/>
            <person name="Inagaki F."/>
            <person name="Takai K."/>
            <person name="Nealson K.H."/>
            <person name="Horikoshi K."/>
        </authorList>
    </citation>
    <scope>NUCLEOTIDE SEQUENCE</scope>
</reference>
<dbReference type="GO" id="GO:0012505">
    <property type="term" value="C:endomembrane system"/>
    <property type="evidence" value="ECO:0007669"/>
    <property type="project" value="UniProtKB-SubCell"/>
</dbReference>
<dbReference type="GO" id="GO:0042773">
    <property type="term" value="P:ATP synthesis coupled electron transport"/>
    <property type="evidence" value="ECO:0007669"/>
    <property type="project" value="InterPro"/>
</dbReference>
<feature type="domain" description="NADH:quinone oxidoreductase/Mrp antiporter transmembrane" evidence="8">
    <location>
        <begin position="124"/>
        <end position="391"/>
    </location>
</feature>
<feature type="transmembrane region" description="Helical" evidence="7">
    <location>
        <begin position="232"/>
        <end position="253"/>
    </location>
</feature>
<organism evidence="9">
    <name type="scientific">uncultured Bacteroidota bacterium</name>
    <dbReference type="NCBI Taxonomy" id="152509"/>
    <lineage>
        <taxon>Bacteria</taxon>
        <taxon>Pseudomonadati</taxon>
        <taxon>Bacteroidota</taxon>
        <taxon>environmental samples</taxon>
    </lineage>
</organism>
<evidence type="ECO:0000256" key="7">
    <source>
        <dbReference type="SAM" id="Phobius"/>
    </source>
</evidence>
<comment type="subcellular location">
    <subcellularLocation>
        <location evidence="1">Endomembrane system</location>
        <topology evidence="1">Multi-pass membrane protein</topology>
    </subcellularLocation>
    <subcellularLocation>
        <location evidence="6">Membrane</location>
        <topology evidence="6">Multi-pass membrane protein</topology>
    </subcellularLocation>
</comment>
<dbReference type="InterPro" id="IPR010227">
    <property type="entry name" value="NADH_Q_OxRdtase_chainM/4"/>
</dbReference>
<evidence type="ECO:0000313" key="9">
    <source>
        <dbReference type="EMBL" id="BAL55272.1"/>
    </source>
</evidence>
<dbReference type="InterPro" id="IPR003918">
    <property type="entry name" value="NADH_UbQ_OxRdtase"/>
</dbReference>
<evidence type="ECO:0000256" key="6">
    <source>
        <dbReference type="RuleBase" id="RU000320"/>
    </source>
</evidence>
<evidence type="ECO:0000256" key="5">
    <source>
        <dbReference type="ARBA" id="ARBA00023136"/>
    </source>
</evidence>
<keyword evidence="5 7" id="KW-0472">Membrane</keyword>
<keyword evidence="4 7" id="KW-1133">Transmembrane helix</keyword>
<keyword evidence="3 6" id="KW-0812">Transmembrane</keyword>
<dbReference type="AlphaFoldDB" id="H5SGI6"/>
<dbReference type="GO" id="GO:0048039">
    <property type="term" value="F:ubiquinone binding"/>
    <property type="evidence" value="ECO:0007669"/>
    <property type="project" value="TreeGrafter"/>
</dbReference>
<accession>H5SGI6</accession>
<name>H5SGI6_9BACT</name>
<dbReference type="GO" id="GO:0008137">
    <property type="term" value="F:NADH dehydrogenase (ubiquinone) activity"/>
    <property type="evidence" value="ECO:0007669"/>
    <property type="project" value="InterPro"/>
</dbReference>
<feature type="transmembrane region" description="Helical" evidence="7">
    <location>
        <begin position="6"/>
        <end position="24"/>
    </location>
</feature>
<evidence type="ECO:0000256" key="2">
    <source>
        <dbReference type="ARBA" id="ARBA00009025"/>
    </source>
</evidence>
<proteinExistence type="inferred from homology"/>
<gene>
    <name evidence="9" type="ORF">HGMM_F25B04C15</name>
</gene>
<feature type="transmembrane region" description="Helical" evidence="7">
    <location>
        <begin position="200"/>
        <end position="220"/>
    </location>
</feature>
<sequence length="460" mass="49728">MEAFALNLLWVGPIVGALGSFFFSRRSLGKWVAFHAAVYGGLWGYLLLRYSGQGPFVELPWFRFGEKELYFALGLRPSNAALVFLTYLVGFAALVYSLPYIQRPRFFAALFFLAVAFCEGVFLAGDVFLFFVFYEASLVPAFLLIRGWGGVGRSGAAVRFALFTLGGSVFLLVGLLWGFAEKGESRLALWQASVPGVGAWLLMTVGLAVKLPLFPLHNWLGEAHVEAETGVSMVLAGLFLKLGGYGLLEWVWYDMPEEWRYGLLGWGLLSLWYALGVAAGQSDLKRLIAFTSISHMAFVALGAGSGSSMGMQGAYHQLFTHGIVSAGLFAWAGLLEKRRGSRSLAVLAGGLSRREKAAMVFLFFGAMGVPGLALFISEVFVLGGVGMGAGWGWSGLSAVSLPLTGLYFLRAYRQLSQSGEVPVVSSFSTGEVIVWGLIALMVAAGVYPQPWLDLLAHVGH</sequence>
<feature type="transmembrane region" description="Helical" evidence="7">
    <location>
        <begin position="318"/>
        <end position="336"/>
    </location>
</feature>
<reference evidence="9" key="2">
    <citation type="journal article" date="2012" name="PLoS ONE">
        <title>A Deeply Branching Thermophilic Bacterium with an Ancient Acetyl-CoA Pathway Dominates a Subsurface Ecosystem.</title>
        <authorList>
            <person name="Takami H."/>
            <person name="Noguchi H."/>
            <person name="Takaki Y."/>
            <person name="Uchiyama I."/>
            <person name="Toyoda A."/>
            <person name="Nishi S."/>
            <person name="Chee G.-J."/>
            <person name="Arai W."/>
            <person name="Nunoura T."/>
            <person name="Itoh T."/>
            <person name="Hattori M."/>
            <person name="Takai K."/>
        </authorList>
    </citation>
    <scope>NUCLEOTIDE SEQUENCE</scope>
</reference>
<evidence type="ECO:0000256" key="4">
    <source>
        <dbReference type="ARBA" id="ARBA00022989"/>
    </source>
</evidence>
<evidence type="ECO:0000256" key="3">
    <source>
        <dbReference type="ARBA" id="ARBA00022692"/>
    </source>
</evidence>
<feature type="transmembrane region" description="Helical" evidence="7">
    <location>
        <begin position="357"/>
        <end position="376"/>
    </location>
</feature>
<feature type="transmembrane region" description="Helical" evidence="7">
    <location>
        <begin position="259"/>
        <end position="280"/>
    </location>
</feature>
<comment type="similarity">
    <text evidence="2">Belongs to the complex I subunit 4 family.</text>
</comment>
<feature type="transmembrane region" description="Helical" evidence="7">
    <location>
        <begin position="287"/>
        <end position="306"/>
    </location>
</feature>
<dbReference type="PANTHER" id="PTHR43507:SF1">
    <property type="entry name" value="NADH-UBIQUINONE OXIDOREDUCTASE CHAIN 4"/>
    <property type="match status" value="1"/>
</dbReference>
<protein>
    <submittedName>
        <fullName evidence="9">NADH dehydrogenase I subunit M</fullName>
    </submittedName>
</protein>
<feature type="transmembrane region" description="Helical" evidence="7">
    <location>
        <begin position="388"/>
        <end position="409"/>
    </location>
</feature>
<dbReference type="GO" id="GO:0016020">
    <property type="term" value="C:membrane"/>
    <property type="evidence" value="ECO:0007669"/>
    <property type="project" value="UniProtKB-SubCell"/>
</dbReference>
<feature type="transmembrane region" description="Helical" evidence="7">
    <location>
        <begin position="421"/>
        <end position="447"/>
    </location>
</feature>
<dbReference type="NCBIfam" id="TIGR01972">
    <property type="entry name" value="NDH_I_M"/>
    <property type="match status" value="1"/>
</dbReference>
<evidence type="ECO:0000256" key="1">
    <source>
        <dbReference type="ARBA" id="ARBA00004127"/>
    </source>
</evidence>
<dbReference type="InterPro" id="IPR001750">
    <property type="entry name" value="ND/Mrp_TM"/>
</dbReference>
<dbReference type="Pfam" id="PF00361">
    <property type="entry name" value="Proton_antipo_M"/>
    <property type="match status" value="1"/>
</dbReference>
<evidence type="ECO:0000259" key="8">
    <source>
        <dbReference type="Pfam" id="PF00361"/>
    </source>
</evidence>
<feature type="transmembrane region" description="Helical" evidence="7">
    <location>
        <begin position="131"/>
        <end position="148"/>
    </location>
</feature>
<feature type="transmembrane region" description="Helical" evidence="7">
    <location>
        <begin position="31"/>
        <end position="48"/>
    </location>
</feature>
<dbReference type="PANTHER" id="PTHR43507">
    <property type="entry name" value="NADH-UBIQUINONE OXIDOREDUCTASE CHAIN 4"/>
    <property type="match status" value="1"/>
</dbReference>
<dbReference type="GO" id="GO:0003954">
    <property type="term" value="F:NADH dehydrogenase activity"/>
    <property type="evidence" value="ECO:0007669"/>
    <property type="project" value="TreeGrafter"/>
</dbReference>
<dbReference type="EMBL" id="AP011714">
    <property type="protein sequence ID" value="BAL55272.1"/>
    <property type="molecule type" value="Genomic_DNA"/>
</dbReference>
<feature type="transmembrane region" description="Helical" evidence="7">
    <location>
        <begin position="106"/>
        <end position="125"/>
    </location>
</feature>
<feature type="transmembrane region" description="Helical" evidence="7">
    <location>
        <begin position="160"/>
        <end position="180"/>
    </location>
</feature>
<dbReference type="GO" id="GO:0015990">
    <property type="term" value="P:electron transport coupled proton transport"/>
    <property type="evidence" value="ECO:0007669"/>
    <property type="project" value="TreeGrafter"/>
</dbReference>
<dbReference type="PRINTS" id="PR01437">
    <property type="entry name" value="NUOXDRDTASE4"/>
</dbReference>
<feature type="transmembrane region" description="Helical" evidence="7">
    <location>
        <begin position="80"/>
        <end position="99"/>
    </location>
</feature>